<dbReference type="InterPro" id="IPR050309">
    <property type="entry name" value="Type-B_Carboxylest/Lipase"/>
</dbReference>
<dbReference type="OrthoDB" id="408631at2759"/>
<dbReference type="InterPro" id="IPR019819">
    <property type="entry name" value="Carboxylesterase_B_CS"/>
</dbReference>
<accession>A0A6A6UU91</accession>
<dbReference type="GO" id="GO:0016787">
    <property type="term" value="F:hydrolase activity"/>
    <property type="evidence" value="ECO:0007669"/>
    <property type="project" value="UniProtKB-KW"/>
</dbReference>
<dbReference type="EC" id="3.1.1.-" evidence="3"/>
<dbReference type="AlphaFoldDB" id="A0A6A6UU91"/>
<dbReference type="InterPro" id="IPR002018">
    <property type="entry name" value="CarbesteraseB"/>
</dbReference>
<dbReference type="PANTHER" id="PTHR11559">
    <property type="entry name" value="CARBOXYLESTERASE"/>
    <property type="match status" value="1"/>
</dbReference>
<dbReference type="Proteomes" id="UP000799302">
    <property type="component" value="Unassembled WGS sequence"/>
</dbReference>
<dbReference type="InterPro" id="IPR029058">
    <property type="entry name" value="AB_hydrolase_fold"/>
</dbReference>
<dbReference type="PROSITE" id="PS00941">
    <property type="entry name" value="CARBOXYLESTERASE_B_2"/>
    <property type="match status" value="1"/>
</dbReference>
<proteinExistence type="inferred from homology"/>
<protein>
    <recommendedName>
        <fullName evidence="3">Carboxylic ester hydrolase</fullName>
        <ecNumber evidence="3">3.1.1.-</ecNumber>
    </recommendedName>
</protein>
<organism evidence="5 6">
    <name type="scientific">Microthyrium microscopicum</name>
    <dbReference type="NCBI Taxonomy" id="703497"/>
    <lineage>
        <taxon>Eukaryota</taxon>
        <taxon>Fungi</taxon>
        <taxon>Dikarya</taxon>
        <taxon>Ascomycota</taxon>
        <taxon>Pezizomycotina</taxon>
        <taxon>Dothideomycetes</taxon>
        <taxon>Dothideomycetes incertae sedis</taxon>
        <taxon>Microthyriales</taxon>
        <taxon>Microthyriaceae</taxon>
        <taxon>Microthyrium</taxon>
    </lineage>
</organism>
<dbReference type="PROSITE" id="PS00122">
    <property type="entry name" value="CARBOXYLESTERASE_B_1"/>
    <property type="match status" value="1"/>
</dbReference>
<evidence type="ECO:0000313" key="6">
    <source>
        <dbReference type="Proteomes" id="UP000799302"/>
    </source>
</evidence>
<evidence type="ECO:0000256" key="1">
    <source>
        <dbReference type="ARBA" id="ARBA00005964"/>
    </source>
</evidence>
<comment type="similarity">
    <text evidence="1 3">Belongs to the type-B carboxylesterase/lipase family.</text>
</comment>
<evidence type="ECO:0000259" key="4">
    <source>
        <dbReference type="Pfam" id="PF00135"/>
    </source>
</evidence>
<evidence type="ECO:0000256" key="3">
    <source>
        <dbReference type="RuleBase" id="RU361235"/>
    </source>
</evidence>
<feature type="domain" description="Carboxylesterase type B" evidence="4">
    <location>
        <begin position="38"/>
        <end position="578"/>
    </location>
</feature>
<dbReference type="SUPFAM" id="SSF53474">
    <property type="entry name" value="alpha/beta-Hydrolases"/>
    <property type="match status" value="1"/>
</dbReference>
<keyword evidence="6" id="KW-1185">Reference proteome</keyword>
<name>A0A6A6UU91_9PEZI</name>
<sequence length="586" mass="62568">MSPACYVYYAFIGGAVAAAGCSSGSTSIPAKASISGLPVVDLGYGLWQGTINETGGYYNFSNVRYAQPPVGQLRFAAPKPPRTNRSVIHDGQHGRVCPQGYPAWTKERNMFVDAYLADPKNISSFTKKPAPGIDPTATPPPQDNGWATEDCLFLDVISPVNVYDSGSLNNSGGAPVHVWLFGGGFYSGDKNDNNPSGFVVESMKNPQTQPGVIWVAINYRIGALGWLAGSNFTASGGIPNAGLHDQRLALHWIQRNIHLFGGDPNKITLMGASAGASSTLHQITAYGGSKGNAPFQKAVPESPAFAPSPSDAFQNSIYQRFLASANLTSLADLRKLSSEDAIKLNSLTIFNALYGNDGGLGPAVDGTFVPNLLTILLKQGNFSKNVQGVFAGHNTDEGLIFTDPSIQNTTAFNAFIRQVLLAGTTNQTYEYIENTLYPAVFNNLTGLGYNDTTSRLATLIADYTLNCNVRAVLEAFNVNKTHGYLFTEGAALHSEETPYMFYSASPTVDEWKIGVVNGTVAQTLQNWILNFGATGNPNGEGSPSIPTYGPDFTMGVLSQKGVGNPVKDPAGKERCEFWQSGAYAKQ</sequence>
<evidence type="ECO:0000313" key="5">
    <source>
        <dbReference type="EMBL" id="KAF2675390.1"/>
    </source>
</evidence>
<dbReference type="Gene3D" id="3.40.50.1820">
    <property type="entry name" value="alpha/beta hydrolase"/>
    <property type="match status" value="1"/>
</dbReference>
<dbReference type="InterPro" id="IPR019826">
    <property type="entry name" value="Carboxylesterase_B_AS"/>
</dbReference>
<evidence type="ECO:0000256" key="2">
    <source>
        <dbReference type="ARBA" id="ARBA00022801"/>
    </source>
</evidence>
<reference evidence="5" key="1">
    <citation type="journal article" date="2020" name="Stud. Mycol.">
        <title>101 Dothideomycetes genomes: a test case for predicting lifestyles and emergence of pathogens.</title>
        <authorList>
            <person name="Haridas S."/>
            <person name="Albert R."/>
            <person name="Binder M."/>
            <person name="Bloem J."/>
            <person name="Labutti K."/>
            <person name="Salamov A."/>
            <person name="Andreopoulos B."/>
            <person name="Baker S."/>
            <person name="Barry K."/>
            <person name="Bills G."/>
            <person name="Bluhm B."/>
            <person name="Cannon C."/>
            <person name="Castanera R."/>
            <person name="Culley D."/>
            <person name="Daum C."/>
            <person name="Ezra D."/>
            <person name="Gonzalez J."/>
            <person name="Henrissat B."/>
            <person name="Kuo A."/>
            <person name="Liang C."/>
            <person name="Lipzen A."/>
            <person name="Lutzoni F."/>
            <person name="Magnuson J."/>
            <person name="Mondo S."/>
            <person name="Nolan M."/>
            <person name="Ohm R."/>
            <person name="Pangilinan J."/>
            <person name="Park H.-J."/>
            <person name="Ramirez L."/>
            <person name="Alfaro M."/>
            <person name="Sun H."/>
            <person name="Tritt A."/>
            <person name="Yoshinaga Y."/>
            <person name="Zwiers L.-H."/>
            <person name="Turgeon B."/>
            <person name="Goodwin S."/>
            <person name="Spatafora J."/>
            <person name="Crous P."/>
            <person name="Grigoriev I."/>
        </authorList>
    </citation>
    <scope>NUCLEOTIDE SEQUENCE</scope>
    <source>
        <strain evidence="5">CBS 115976</strain>
    </source>
</reference>
<keyword evidence="2 3" id="KW-0378">Hydrolase</keyword>
<dbReference type="Pfam" id="PF00135">
    <property type="entry name" value="COesterase"/>
    <property type="match status" value="1"/>
</dbReference>
<dbReference type="EMBL" id="MU004230">
    <property type="protein sequence ID" value="KAF2675390.1"/>
    <property type="molecule type" value="Genomic_DNA"/>
</dbReference>
<gene>
    <name evidence="5" type="ORF">BT63DRAFT_382192</name>
</gene>